<feature type="domain" description="Putative metallopeptidase" evidence="1">
    <location>
        <begin position="72"/>
        <end position="143"/>
    </location>
</feature>
<evidence type="ECO:0000313" key="2">
    <source>
        <dbReference type="EMBL" id="MFB9444182.1"/>
    </source>
</evidence>
<dbReference type="Proteomes" id="UP001589608">
    <property type="component" value="Unassembled WGS sequence"/>
</dbReference>
<evidence type="ECO:0000313" key="3">
    <source>
        <dbReference type="Proteomes" id="UP001589608"/>
    </source>
</evidence>
<accession>A0ABV5M5S0</accession>
<dbReference type="PANTHER" id="PTHR38730:SF1">
    <property type="entry name" value="SLL7028 PROTEIN"/>
    <property type="match status" value="1"/>
</dbReference>
<name>A0ABV5M5S0_9ACTN</name>
<gene>
    <name evidence="2" type="ORF">ACFFTR_13965</name>
</gene>
<sequence>MTAGGVDLLDRRAVAALVHPDAQVQARAVRLKEAALLDFGVRDSVAGSWIYAKCRYQIATLAVPTAAVVAGGDGVCALLYNPGFFAALGPSGVKFVLFHEARHLMQRHLHADRELQADPLFRLATEVSVNRVAIRRLGMALPRVDGESVGVDPVAVHDAYRRDLAGQGLAALDYAAFVETDLGVYRELRRMAAPPVLAVCLHLDGDGMPLDPETVERVGSAVLESLMRQARAGNAAARAELLELAARTGDAGERVARMWGDLGLGALRGVTQKTRRVEWWRRWLADVLAAKLRPGERLVYPKKLGAVLLALGHEPMLHRRGDERYKTVLIAFDTSASMPDPVVEWLTTLVGQIDGVRAHWLSFDAEVMPFAPGERVLGGGGTSFQGVVDYAEGRLEVAGRRLEDEVDAVIVVTDGHAPPVRPAEPGKWIWLITDDGSTWPERQEPAMACHRVRTAQE</sequence>
<proteinExistence type="predicted"/>
<dbReference type="RefSeq" id="WP_223105163.1">
    <property type="nucleotide sequence ID" value="NZ_CP061913.1"/>
</dbReference>
<dbReference type="InterPro" id="IPR025154">
    <property type="entry name" value="Put_metallopeptidase_dom"/>
</dbReference>
<keyword evidence="3" id="KW-1185">Reference proteome</keyword>
<dbReference type="Pfam" id="PF13203">
    <property type="entry name" value="DUF2201_N"/>
    <property type="match status" value="1"/>
</dbReference>
<dbReference type="PANTHER" id="PTHR38730">
    <property type="entry name" value="SLL7028 PROTEIN"/>
    <property type="match status" value="1"/>
</dbReference>
<evidence type="ECO:0000259" key="1">
    <source>
        <dbReference type="Pfam" id="PF13203"/>
    </source>
</evidence>
<reference evidence="2 3" key="1">
    <citation type="submission" date="2024-09" db="EMBL/GenBank/DDBJ databases">
        <authorList>
            <person name="Sun Q."/>
            <person name="Mori K."/>
        </authorList>
    </citation>
    <scope>NUCLEOTIDE SEQUENCE [LARGE SCALE GENOMIC DNA]</scope>
    <source>
        <strain evidence="2 3">JCM 3307</strain>
    </source>
</reference>
<protein>
    <recommendedName>
        <fullName evidence="1">Putative metallopeptidase domain-containing protein</fullName>
    </recommendedName>
</protein>
<dbReference type="EMBL" id="JBHMCA010000025">
    <property type="protein sequence ID" value="MFB9444182.1"/>
    <property type="molecule type" value="Genomic_DNA"/>
</dbReference>
<organism evidence="2 3">
    <name type="scientific">Dactylosporangium vinaceum</name>
    <dbReference type="NCBI Taxonomy" id="53362"/>
    <lineage>
        <taxon>Bacteria</taxon>
        <taxon>Bacillati</taxon>
        <taxon>Actinomycetota</taxon>
        <taxon>Actinomycetes</taxon>
        <taxon>Micromonosporales</taxon>
        <taxon>Micromonosporaceae</taxon>
        <taxon>Dactylosporangium</taxon>
    </lineage>
</organism>
<comment type="caution">
    <text evidence="2">The sequence shown here is derived from an EMBL/GenBank/DDBJ whole genome shotgun (WGS) entry which is preliminary data.</text>
</comment>